<evidence type="ECO:0000256" key="6">
    <source>
        <dbReference type="RuleBase" id="RU003943"/>
    </source>
</evidence>
<dbReference type="PANTHER" id="PTHR30477">
    <property type="entry name" value="ABC-TRANSPORTER METAL-BINDING PROTEIN"/>
    <property type="match status" value="1"/>
</dbReference>
<name>A0ABV9A6H7_9ACTN</name>
<dbReference type="PANTHER" id="PTHR30477:SF0">
    <property type="entry name" value="METAL TRANSPORT SYSTEM MEMBRANE PROTEIN TM_0125-RELATED"/>
    <property type="match status" value="1"/>
</dbReference>
<keyword evidence="4 8" id="KW-1133">Transmembrane helix</keyword>
<keyword evidence="5 8" id="KW-0472">Membrane</keyword>
<evidence type="ECO:0000256" key="4">
    <source>
        <dbReference type="ARBA" id="ARBA00022989"/>
    </source>
</evidence>
<gene>
    <name evidence="9" type="ORF">ACFPA8_03485</name>
</gene>
<feature type="transmembrane region" description="Helical" evidence="8">
    <location>
        <begin position="63"/>
        <end position="82"/>
    </location>
</feature>
<feature type="transmembrane region" description="Helical" evidence="8">
    <location>
        <begin position="89"/>
        <end position="108"/>
    </location>
</feature>
<feature type="compositionally biased region" description="Basic and acidic residues" evidence="7">
    <location>
        <begin position="277"/>
        <end position="295"/>
    </location>
</feature>
<evidence type="ECO:0000256" key="2">
    <source>
        <dbReference type="ARBA" id="ARBA00008034"/>
    </source>
</evidence>
<dbReference type="Proteomes" id="UP001595997">
    <property type="component" value="Unassembled WGS sequence"/>
</dbReference>
<comment type="caution">
    <text evidence="9">The sequence shown here is derived from an EMBL/GenBank/DDBJ whole genome shotgun (WGS) entry which is preliminary data.</text>
</comment>
<evidence type="ECO:0000256" key="7">
    <source>
        <dbReference type="SAM" id="MobiDB-lite"/>
    </source>
</evidence>
<dbReference type="RefSeq" id="WP_386442034.1">
    <property type="nucleotide sequence ID" value="NZ_JBHSFH010000003.1"/>
</dbReference>
<feature type="transmembrane region" description="Helical" evidence="8">
    <location>
        <begin position="12"/>
        <end position="31"/>
    </location>
</feature>
<feature type="transmembrane region" description="Helical" evidence="8">
    <location>
        <begin position="247"/>
        <end position="268"/>
    </location>
</feature>
<accession>A0ABV9A6H7</accession>
<organism evidence="9 10">
    <name type="scientific">Streptomyces ovatisporus</name>
    <dbReference type="NCBI Taxonomy" id="1128682"/>
    <lineage>
        <taxon>Bacteria</taxon>
        <taxon>Bacillati</taxon>
        <taxon>Actinomycetota</taxon>
        <taxon>Actinomycetes</taxon>
        <taxon>Kitasatosporales</taxon>
        <taxon>Streptomycetaceae</taxon>
        <taxon>Streptomyces</taxon>
    </lineage>
</organism>
<dbReference type="EMBL" id="JBHSFH010000003">
    <property type="protein sequence ID" value="MFC4493196.1"/>
    <property type="molecule type" value="Genomic_DNA"/>
</dbReference>
<dbReference type="InterPro" id="IPR037294">
    <property type="entry name" value="ABC_BtuC-like"/>
</dbReference>
<feature type="transmembrane region" description="Helical" evidence="8">
    <location>
        <begin position="133"/>
        <end position="151"/>
    </location>
</feature>
<evidence type="ECO:0000313" key="9">
    <source>
        <dbReference type="EMBL" id="MFC4493196.1"/>
    </source>
</evidence>
<comment type="similarity">
    <text evidence="2 6">Belongs to the ABC-3 integral membrane protein family.</text>
</comment>
<keyword evidence="6" id="KW-0813">Transport</keyword>
<feature type="compositionally biased region" description="Low complexity" evidence="7">
    <location>
        <begin position="302"/>
        <end position="318"/>
    </location>
</feature>
<reference evidence="10" key="1">
    <citation type="journal article" date="2019" name="Int. J. Syst. Evol. Microbiol.">
        <title>The Global Catalogue of Microorganisms (GCM) 10K type strain sequencing project: providing services to taxonomists for standard genome sequencing and annotation.</title>
        <authorList>
            <consortium name="The Broad Institute Genomics Platform"/>
            <consortium name="The Broad Institute Genome Sequencing Center for Infectious Disease"/>
            <person name="Wu L."/>
            <person name="Ma J."/>
        </authorList>
    </citation>
    <scope>NUCLEOTIDE SEQUENCE [LARGE SCALE GENOMIC DNA]</scope>
    <source>
        <strain evidence="10">CGMCC 4.7357</strain>
    </source>
</reference>
<evidence type="ECO:0000256" key="1">
    <source>
        <dbReference type="ARBA" id="ARBA00004141"/>
    </source>
</evidence>
<sequence length="349" mass="35687">MTELLDYPFMQRALLAALLVGVAAPAVGIYLVQRRQAIMGDGIGHVALTGVALGFLLNTNPVWMAVLVASLGAVAMELIRWYGKARGDLALAMLFYGGMAGGVMIINLSPNGSNASLTTYLFGSVTTVSDSDVVAIVCLSAFVLAASLGLRRQLFAVCQDEEFARVTGLPVRLLNLLLALTAAVTVTVAMRVVGLLLVSALMVIPVAAAQQATRGFAGTLGLSVLFGVAVTVSGTATSFYADVPPGASIVVLAIALFGVVTALATPLARRRARRDRHRTDVPADPEPARTARQEPARGGTGAAPAPETGAAADAAPATDAERGTARGRASVAGRYKDGGDAAGGGGFRA</sequence>
<evidence type="ECO:0000256" key="5">
    <source>
        <dbReference type="ARBA" id="ARBA00023136"/>
    </source>
</evidence>
<feature type="region of interest" description="Disordered" evidence="7">
    <location>
        <begin position="268"/>
        <end position="349"/>
    </location>
</feature>
<proteinExistence type="inferred from homology"/>
<dbReference type="SUPFAM" id="SSF81345">
    <property type="entry name" value="ABC transporter involved in vitamin B12 uptake, BtuC"/>
    <property type="match status" value="1"/>
</dbReference>
<protein>
    <submittedName>
        <fullName evidence="9">Metal ABC transporter permease</fullName>
    </submittedName>
</protein>
<keyword evidence="3 6" id="KW-0812">Transmembrane</keyword>
<evidence type="ECO:0000256" key="3">
    <source>
        <dbReference type="ARBA" id="ARBA00022692"/>
    </source>
</evidence>
<dbReference type="Gene3D" id="1.10.3470.10">
    <property type="entry name" value="ABC transporter involved in vitamin B12 uptake, BtuC"/>
    <property type="match status" value="1"/>
</dbReference>
<evidence type="ECO:0000313" key="10">
    <source>
        <dbReference type="Proteomes" id="UP001595997"/>
    </source>
</evidence>
<evidence type="ECO:0000256" key="8">
    <source>
        <dbReference type="SAM" id="Phobius"/>
    </source>
</evidence>
<dbReference type="InterPro" id="IPR001626">
    <property type="entry name" value="ABC_TroCD"/>
</dbReference>
<keyword evidence="10" id="KW-1185">Reference proteome</keyword>
<dbReference type="CDD" id="cd06550">
    <property type="entry name" value="TM_ABC_iron-siderophores_like"/>
    <property type="match status" value="1"/>
</dbReference>
<feature type="compositionally biased region" description="Gly residues" evidence="7">
    <location>
        <begin position="340"/>
        <end position="349"/>
    </location>
</feature>
<dbReference type="Pfam" id="PF00950">
    <property type="entry name" value="ABC-3"/>
    <property type="match status" value="1"/>
</dbReference>
<feature type="transmembrane region" description="Helical" evidence="8">
    <location>
        <begin position="220"/>
        <end position="241"/>
    </location>
</feature>
<comment type="subcellular location">
    <subcellularLocation>
        <location evidence="6">Cell membrane</location>
        <topology evidence="6">Multi-pass membrane protein</topology>
    </subcellularLocation>
    <subcellularLocation>
        <location evidence="1">Membrane</location>
        <topology evidence="1">Multi-pass membrane protein</topology>
    </subcellularLocation>
</comment>